<proteinExistence type="predicted"/>
<dbReference type="EMBL" id="CP041186">
    <property type="protein sequence ID" value="QDG51497.1"/>
    <property type="molecule type" value="Genomic_DNA"/>
</dbReference>
<dbReference type="Pfam" id="PF19921">
    <property type="entry name" value="bpX5"/>
    <property type="match status" value="1"/>
</dbReference>
<dbReference type="AlphaFoldDB" id="A0A4Y6PTZ9"/>
<organism evidence="2 3">
    <name type="scientific">Persicimonas caeni</name>
    <dbReference type="NCBI Taxonomy" id="2292766"/>
    <lineage>
        <taxon>Bacteria</taxon>
        <taxon>Deltaproteobacteria</taxon>
        <taxon>Bradymonadales</taxon>
        <taxon>Bradymonadaceae</taxon>
        <taxon>Persicimonas</taxon>
    </lineage>
</organism>
<dbReference type="InterPro" id="IPR045548">
    <property type="entry name" value="bpX5"/>
</dbReference>
<evidence type="ECO:0000313" key="3">
    <source>
        <dbReference type="Proteomes" id="UP000315995"/>
    </source>
</evidence>
<dbReference type="OrthoDB" id="5383096at2"/>
<accession>A0A4Y6PTZ9</accession>
<protein>
    <recommendedName>
        <fullName evidence="1">MoxR-vWA-beta-propeller ternary system domain-containing protein</fullName>
    </recommendedName>
</protein>
<accession>A0A5B8Y670</accession>
<dbReference type="Proteomes" id="UP000315995">
    <property type="component" value="Chromosome"/>
</dbReference>
<dbReference type="RefSeq" id="WP_141197977.1">
    <property type="nucleotide sequence ID" value="NZ_CP041186.1"/>
</dbReference>
<name>A0A4Y6PTZ9_PERCE</name>
<feature type="domain" description="MoxR-vWA-beta-propeller ternary system" evidence="1">
    <location>
        <begin position="2"/>
        <end position="121"/>
    </location>
</feature>
<reference evidence="2 3" key="1">
    <citation type="submission" date="2019-06" db="EMBL/GenBank/DDBJ databases">
        <title>Persicimonas caeni gen. nov., sp. nov., a predatory bacterium isolated from solar saltern.</title>
        <authorList>
            <person name="Wang S."/>
        </authorList>
    </citation>
    <scope>NUCLEOTIDE SEQUENCE [LARGE SCALE GENOMIC DNA]</scope>
    <source>
        <strain evidence="2 3">YN101</strain>
    </source>
</reference>
<evidence type="ECO:0000313" key="2">
    <source>
        <dbReference type="EMBL" id="QDG51497.1"/>
    </source>
</evidence>
<keyword evidence="3" id="KW-1185">Reference proteome</keyword>
<sequence length="124" mass="13552">MGFADVAAALAERLVGLSRQDRPRFDALEAAACDGLLIVVAQTEWLPWVDGLHYLGREPAAPRLLVPTALEPDVPLDLLERAVVAHHGEGRFAICARPSRIISLRKLAPIDVEKLQTWAERGAL</sequence>
<evidence type="ECO:0000259" key="1">
    <source>
        <dbReference type="Pfam" id="PF19921"/>
    </source>
</evidence>
<gene>
    <name evidence="2" type="ORF">FIV42_12300</name>
</gene>